<dbReference type="InterPro" id="IPR009056">
    <property type="entry name" value="Cyt_c-like_dom"/>
</dbReference>
<evidence type="ECO:0000259" key="6">
    <source>
        <dbReference type="PROSITE" id="PS51007"/>
    </source>
</evidence>
<evidence type="ECO:0000313" key="7">
    <source>
        <dbReference type="EMBL" id="MCF3945229.1"/>
    </source>
</evidence>
<keyword evidence="1 4" id="KW-0349">Heme</keyword>
<dbReference type="Gene3D" id="1.10.760.10">
    <property type="entry name" value="Cytochrome c-like domain"/>
    <property type="match status" value="1"/>
</dbReference>
<keyword evidence="8" id="KW-1185">Reference proteome</keyword>
<keyword evidence="5" id="KW-0732">Signal</keyword>
<accession>A0ABS9DR54</accession>
<evidence type="ECO:0000256" key="5">
    <source>
        <dbReference type="SAM" id="SignalP"/>
    </source>
</evidence>
<protein>
    <submittedName>
        <fullName evidence="7">Cytochrome c</fullName>
    </submittedName>
</protein>
<evidence type="ECO:0000256" key="4">
    <source>
        <dbReference type="PROSITE-ProRule" id="PRU00433"/>
    </source>
</evidence>
<dbReference type="InterPro" id="IPR036909">
    <property type="entry name" value="Cyt_c-like_dom_sf"/>
</dbReference>
<dbReference type="RefSeq" id="WP_235702466.1">
    <property type="nucleotide sequence ID" value="NZ_JAKGBZ010000001.1"/>
</dbReference>
<dbReference type="PANTHER" id="PTHR35008">
    <property type="entry name" value="BLL4482 PROTEIN-RELATED"/>
    <property type="match status" value="1"/>
</dbReference>
<dbReference type="EMBL" id="JAKGBZ010000001">
    <property type="protein sequence ID" value="MCF3945229.1"/>
    <property type="molecule type" value="Genomic_DNA"/>
</dbReference>
<evidence type="ECO:0000256" key="3">
    <source>
        <dbReference type="ARBA" id="ARBA00023004"/>
    </source>
</evidence>
<feature type="signal peptide" evidence="5">
    <location>
        <begin position="1"/>
        <end position="25"/>
    </location>
</feature>
<feature type="chain" id="PRO_5045325775" evidence="5">
    <location>
        <begin position="26"/>
        <end position="251"/>
    </location>
</feature>
<feature type="domain" description="Cytochrome c" evidence="6">
    <location>
        <begin position="88"/>
        <end position="176"/>
    </location>
</feature>
<dbReference type="Pfam" id="PF00034">
    <property type="entry name" value="Cytochrom_C"/>
    <property type="match status" value="1"/>
</dbReference>
<reference evidence="7 8" key="1">
    <citation type="submission" date="2022-01" db="EMBL/GenBank/DDBJ databases">
        <authorList>
            <person name="Won M."/>
            <person name="Kim S.-J."/>
            <person name="Kwon S.-W."/>
        </authorList>
    </citation>
    <scope>NUCLEOTIDE SEQUENCE [LARGE SCALE GENOMIC DNA]</scope>
    <source>
        <strain evidence="7 8">KCTC 23505</strain>
    </source>
</reference>
<gene>
    <name evidence="7" type="ORF">L2A60_00835</name>
</gene>
<evidence type="ECO:0000313" key="8">
    <source>
        <dbReference type="Proteomes" id="UP001521209"/>
    </source>
</evidence>
<dbReference type="InterPro" id="IPR051459">
    <property type="entry name" value="Cytochrome_c-type_DH"/>
</dbReference>
<name>A0ABS9DR54_9PROT</name>
<sequence length="251" mass="26003">MSRSRSIAAAAVVLGALLGARAAMAGTPVASTQAQDRAVWNAEGGAGHYKPAKPVGYYAIGTTPTPAEIAGWTIAIPPSGAGLPAGQGTAAQGETIYASNCAMCHGTFGQGKNGYPQLVGGVGSLASSAPAKTVGSYWPYATTVWDYINRAMPFYAPHTLKPDQVYALTAYLLNMNGIVHSGFVADATTLPAVKMPNRDGFIWKDPRPVTHNAACMTQCANPVTIKITSNAASMNLTPRLTGPVDHMKPGK</sequence>
<keyword evidence="2 4" id="KW-0479">Metal-binding</keyword>
<proteinExistence type="predicted"/>
<organism evidence="7 8">
    <name type="scientific">Acidiphilium iwatense</name>
    <dbReference type="NCBI Taxonomy" id="768198"/>
    <lineage>
        <taxon>Bacteria</taxon>
        <taxon>Pseudomonadati</taxon>
        <taxon>Pseudomonadota</taxon>
        <taxon>Alphaproteobacteria</taxon>
        <taxon>Acetobacterales</taxon>
        <taxon>Acidocellaceae</taxon>
        <taxon>Acidiphilium</taxon>
    </lineage>
</organism>
<dbReference type="PROSITE" id="PS51007">
    <property type="entry name" value="CYTC"/>
    <property type="match status" value="1"/>
</dbReference>
<evidence type="ECO:0000256" key="2">
    <source>
        <dbReference type="ARBA" id="ARBA00022723"/>
    </source>
</evidence>
<evidence type="ECO:0000256" key="1">
    <source>
        <dbReference type="ARBA" id="ARBA00022617"/>
    </source>
</evidence>
<keyword evidence="3 4" id="KW-0408">Iron</keyword>
<comment type="caution">
    <text evidence="7">The sequence shown here is derived from an EMBL/GenBank/DDBJ whole genome shotgun (WGS) entry which is preliminary data.</text>
</comment>
<dbReference type="Proteomes" id="UP001521209">
    <property type="component" value="Unassembled WGS sequence"/>
</dbReference>
<dbReference type="PANTHER" id="PTHR35008:SF8">
    <property type="entry name" value="ALCOHOL DEHYDROGENASE CYTOCHROME C SUBUNIT"/>
    <property type="match status" value="1"/>
</dbReference>
<dbReference type="SUPFAM" id="SSF46626">
    <property type="entry name" value="Cytochrome c"/>
    <property type="match status" value="1"/>
</dbReference>